<sequence>MKKCSNCGVSVYSTNKKCPLCQRPLSKEDTTAEKTWYPIYSVAEARQPNRFVSRLTAFIAIVIISICVFTNFFATPDTLWCLNVITCVLYGWLLIRHTFLSKVHLGQKIIVQVLGLTGMLLILNMLEGGSRWSVNYIFPFLIIGATFLITLIVVVKKMLWKEFVGFIIALILLGFLPLLLYVIGVSQILWAAATSELYAFLTFSGMIIFSDKGFKNEMLRRFHF</sequence>
<dbReference type="OrthoDB" id="2164897at2"/>
<evidence type="ECO:0000256" key="1">
    <source>
        <dbReference type="SAM" id="Phobius"/>
    </source>
</evidence>
<feature type="transmembrane region" description="Helical" evidence="1">
    <location>
        <begin position="80"/>
        <end position="97"/>
    </location>
</feature>
<keyword evidence="3" id="KW-1185">Reference proteome</keyword>
<keyword evidence="1" id="KW-1133">Transmembrane helix</keyword>
<dbReference type="AlphaFoldDB" id="F1T755"/>
<feature type="transmembrane region" description="Helical" evidence="1">
    <location>
        <begin position="163"/>
        <end position="183"/>
    </location>
</feature>
<evidence type="ECO:0000313" key="3">
    <source>
        <dbReference type="Proteomes" id="UP000003860"/>
    </source>
</evidence>
<evidence type="ECO:0000313" key="2">
    <source>
        <dbReference type="EMBL" id="EGD49303.1"/>
    </source>
</evidence>
<feature type="transmembrane region" description="Helical" evidence="1">
    <location>
        <begin position="55"/>
        <end position="74"/>
    </location>
</feature>
<name>F1T755_9FIRM</name>
<dbReference type="RefSeq" id="WP_004615926.1">
    <property type="nucleotide sequence ID" value="NZ_ACXX02000001.1"/>
</dbReference>
<accession>F1T755</accession>
<evidence type="ECO:0008006" key="4">
    <source>
        <dbReference type="Google" id="ProtNLM"/>
    </source>
</evidence>
<feature type="transmembrane region" description="Helical" evidence="1">
    <location>
        <begin position="189"/>
        <end position="210"/>
    </location>
</feature>
<organism evidence="2 3">
    <name type="scientific">Ruminiclostridium papyrosolvens DSM 2782</name>
    <dbReference type="NCBI Taxonomy" id="588581"/>
    <lineage>
        <taxon>Bacteria</taxon>
        <taxon>Bacillati</taxon>
        <taxon>Bacillota</taxon>
        <taxon>Clostridia</taxon>
        <taxon>Eubacteriales</taxon>
        <taxon>Oscillospiraceae</taxon>
        <taxon>Ruminiclostridium</taxon>
    </lineage>
</organism>
<dbReference type="InterPro" id="IPR046283">
    <property type="entry name" value="DUF6320"/>
</dbReference>
<feature type="transmembrane region" description="Helical" evidence="1">
    <location>
        <begin position="109"/>
        <end position="126"/>
    </location>
</feature>
<keyword evidence="1" id="KW-0472">Membrane</keyword>
<comment type="caution">
    <text evidence="2">The sequence shown here is derived from an EMBL/GenBank/DDBJ whole genome shotgun (WGS) entry which is preliminary data.</text>
</comment>
<dbReference type="STRING" id="588581.Cpap_3735"/>
<gene>
    <name evidence="2" type="ORF">Cpap_3735</name>
</gene>
<protein>
    <recommendedName>
        <fullName evidence="4">Zinc ribbon domain-containing protein</fullName>
    </recommendedName>
</protein>
<dbReference type="Proteomes" id="UP000003860">
    <property type="component" value="Unassembled WGS sequence"/>
</dbReference>
<proteinExistence type="predicted"/>
<dbReference type="EMBL" id="ACXX02000001">
    <property type="protein sequence ID" value="EGD49303.1"/>
    <property type="molecule type" value="Genomic_DNA"/>
</dbReference>
<reference evidence="2" key="2">
    <citation type="submission" date="2011-01" db="EMBL/GenBank/DDBJ databases">
        <title>The Non-contiguous Finished genome of Clostridium papyrosolvens.</title>
        <authorList>
            <person name="Lucas S."/>
            <person name="Copeland A."/>
            <person name="Lapidus A."/>
            <person name="Cheng J.-F."/>
            <person name="Goodwin L."/>
            <person name="Pitluck S."/>
            <person name="Misra M."/>
            <person name="Chertkov O."/>
            <person name="Detter J.C."/>
            <person name="Han C."/>
            <person name="Tapia R."/>
            <person name="Land M."/>
            <person name="Hauser L."/>
            <person name="Kyrpides N."/>
            <person name="Ivanova N."/>
            <person name="Pagani I."/>
            <person name="Mouttaki H."/>
            <person name="He Z."/>
            <person name="Zhou J."/>
            <person name="Hemme C.L."/>
            <person name="Woyke T."/>
        </authorList>
    </citation>
    <scope>NUCLEOTIDE SEQUENCE [LARGE SCALE GENOMIC DNA]</scope>
    <source>
        <strain evidence="2">DSM 2782</strain>
    </source>
</reference>
<dbReference type="eggNOG" id="ENOG502ZZFS">
    <property type="taxonomic scope" value="Bacteria"/>
</dbReference>
<dbReference type="Pfam" id="PF19845">
    <property type="entry name" value="DUF6320"/>
    <property type="match status" value="1"/>
</dbReference>
<reference evidence="2" key="1">
    <citation type="submission" date="2009-07" db="EMBL/GenBank/DDBJ databases">
        <authorList>
            <consortium name="US DOE Joint Genome Institute (JGI-PGF)"/>
            <person name="Lucas S."/>
            <person name="Copeland A."/>
            <person name="Lapidus A."/>
            <person name="Glavina del Rio T."/>
            <person name="Tice H."/>
            <person name="Bruce D."/>
            <person name="Goodwin L."/>
            <person name="Pitluck S."/>
            <person name="Larimer F."/>
            <person name="Land M.L."/>
            <person name="Mouttaki H."/>
            <person name="He Z."/>
            <person name="Zhou J."/>
            <person name="Hemme C.L."/>
        </authorList>
    </citation>
    <scope>NUCLEOTIDE SEQUENCE</scope>
    <source>
        <strain evidence="2">DSM 2782</strain>
    </source>
</reference>
<keyword evidence="1" id="KW-0812">Transmembrane</keyword>
<feature type="transmembrane region" description="Helical" evidence="1">
    <location>
        <begin position="132"/>
        <end position="154"/>
    </location>
</feature>